<reference evidence="2" key="1">
    <citation type="submission" date="2021-01" db="EMBL/GenBank/DDBJ databases">
        <title>Metabolic potential, ecology and presence of endohyphal bacteria is reflected in genomic diversity of Mucoromycotina.</title>
        <authorList>
            <person name="Muszewska A."/>
            <person name="Okrasinska A."/>
            <person name="Steczkiewicz K."/>
            <person name="Drgas O."/>
            <person name="Orlowska M."/>
            <person name="Perlinska-Lenart U."/>
            <person name="Aleksandrzak-Piekarczyk T."/>
            <person name="Szatraj K."/>
            <person name="Zielenkiewicz U."/>
            <person name="Pilsyk S."/>
            <person name="Malc E."/>
            <person name="Mieczkowski P."/>
            <person name="Kruszewska J.S."/>
            <person name="Biernat P."/>
            <person name="Pawlowska J."/>
        </authorList>
    </citation>
    <scope>NUCLEOTIDE SEQUENCE</scope>
    <source>
        <strain evidence="2">WA0000018081</strain>
    </source>
</reference>
<evidence type="ECO:0008006" key="4">
    <source>
        <dbReference type="Google" id="ProtNLM"/>
    </source>
</evidence>
<gene>
    <name evidence="2" type="ORF">INT48_002560</name>
</gene>
<evidence type="ECO:0000313" key="2">
    <source>
        <dbReference type="EMBL" id="KAG2237998.1"/>
    </source>
</evidence>
<evidence type="ECO:0000256" key="1">
    <source>
        <dbReference type="SAM" id="MobiDB-lite"/>
    </source>
</evidence>
<evidence type="ECO:0000313" key="3">
    <source>
        <dbReference type="Proteomes" id="UP000613177"/>
    </source>
</evidence>
<accession>A0A8H7W2Z2</accession>
<dbReference type="AlphaFoldDB" id="A0A8H7W2Z2"/>
<protein>
    <recommendedName>
        <fullName evidence="4">Kinetochore protein Spc24</fullName>
    </recommendedName>
</protein>
<feature type="compositionally biased region" description="Polar residues" evidence="1">
    <location>
        <begin position="80"/>
        <end position="90"/>
    </location>
</feature>
<feature type="region of interest" description="Disordered" evidence="1">
    <location>
        <begin position="74"/>
        <end position="95"/>
    </location>
</feature>
<dbReference type="Proteomes" id="UP000613177">
    <property type="component" value="Unassembled WGS sequence"/>
</dbReference>
<proteinExistence type="predicted"/>
<sequence length="171" mass="20124">MTETLETTLSKLDNLCQELETTDFFSPKKKSKEAVESYYAKAKHSLDVEQFIIGELELDYNKGLEKERELLKEVKESENDMSTRQQQMEEYQNKVTEESLRRDKLLAELKYLEQQIENESNDEAIEQNLNSETLKLAIFRKMGIQMVVEDDYQVKKAILSKHIFTSKMDTH</sequence>
<organism evidence="2 3">
    <name type="scientific">Thamnidium elegans</name>
    <dbReference type="NCBI Taxonomy" id="101142"/>
    <lineage>
        <taxon>Eukaryota</taxon>
        <taxon>Fungi</taxon>
        <taxon>Fungi incertae sedis</taxon>
        <taxon>Mucoromycota</taxon>
        <taxon>Mucoromycotina</taxon>
        <taxon>Mucoromycetes</taxon>
        <taxon>Mucorales</taxon>
        <taxon>Mucorineae</taxon>
        <taxon>Mucoraceae</taxon>
        <taxon>Thamnidium</taxon>
    </lineage>
</organism>
<keyword evidence="3" id="KW-1185">Reference proteome</keyword>
<dbReference type="EMBL" id="JAEPRE010000001">
    <property type="protein sequence ID" value="KAG2237998.1"/>
    <property type="molecule type" value="Genomic_DNA"/>
</dbReference>
<name>A0A8H7W2Z2_9FUNG</name>
<comment type="caution">
    <text evidence="2">The sequence shown here is derived from an EMBL/GenBank/DDBJ whole genome shotgun (WGS) entry which is preliminary data.</text>
</comment>